<feature type="domain" description="LysR substrate-binding" evidence="6">
    <location>
        <begin position="2"/>
        <end position="107"/>
    </location>
</feature>
<dbReference type="PANTHER" id="PTHR30126:SF40">
    <property type="entry name" value="HTH-TYPE TRANSCRIPTIONAL REGULATOR GLTR"/>
    <property type="match status" value="1"/>
</dbReference>
<name>A0A7W9UND8_9ACTN</name>
<keyword evidence="4" id="KW-0804">Transcription</keyword>
<feature type="region of interest" description="Disordered" evidence="5">
    <location>
        <begin position="117"/>
        <end position="165"/>
    </location>
</feature>
<dbReference type="InterPro" id="IPR005119">
    <property type="entry name" value="LysR_subst-bd"/>
</dbReference>
<keyword evidence="3 7" id="KW-0238">DNA-binding</keyword>
<dbReference type="Pfam" id="PF03466">
    <property type="entry name" value="LysR_substrate"/>
    <property type="match status" value="1"/>
</dbReference>
<evidence type="ECO:0000259" key="6">
    <source>
        <dbReference type="Pfam" id="PF03466"/>
    </source>
</evidence>
<comment type="caution">
    <text evidence="7">The sequence shown here is derived from an EMBL/GenBank/DDBJ whole genome shotgun (WGS) entry which is preliminary data.</text>
</comment>
<evidence type="ECO:0000256" key="3">
    <source>
        <dbReference type="ARBA" id="ARBA00023125"/>
    </source>
</evidence>
<evidence type="ECO:0000256" key="4">
    <source>
        <dbReference type="ARBA" id="ARBA00023163"/>
    </source>
</evidence>
<evidence type="ECO:0000313" key="7">
    <source>
        <dbReference type="EMBL" id="MBB5925158.1"/>
    </source>
</evidence>
<dbReference type="EMBL" id="JACHJK010000001">
    <property type="protein sequence ID" value="MBB5925158.1"/>
    <property type="molecule type" value="Genomic_DNA"/>
</dbReference>
<dbReference type="GO" id="GO:0000976">
    <property type="term" value="F:transcription cis-regulatory region binding"/>
    <property type="evidence" value="ECO:0007669"/>
    <property type="project" value="TreeGrafter"/>
</dbReference>
<sequence length="165" mass="17709">MTPEQLLRYDFLVAERGCTSRMLVDRFGRDLPAGAQQTLLQGSLAALLRLIGHGHGVTLLPEPAVTRELREGELVELPLTEPIRPVSIVARWRARLGPAEAALRTLLDVARRADPLPEVTAASDGPDGTTAPRRPGRRGGPRSGPGGTTAHRHPDSAAVFPAARR</sequence>
<keyword evidence="8" id="KW-1185">Reference proteome</keyword>
<dbReference type="PANTHER" id="PTHR30126">
    <property type="entry name" value="HTH-TYPE TRANSCRIPTIONAL REGULATOR"/>
    <property type="match status" value="1"/>
</dbReference>
<dbReference type="AlphaFoldDB" id="A0A7W9UND8"/>
<protein>
    <submittedName>
        <fullName evidence="7">DNA-binding transcriptional LysR family regulator</fullName>
    </submittedName>
</protein>
<evidence type="ECO:0000256" key="2">
    <source>
        <dbReference type="ARBA" id="ARBA00023015"/>
    </source>
</evidence>
<evidence type="ECO:0000313" key="8">
    <source>
        <dbReference type="Proteomes" id="UP000585836"/>
    </source>
</evidence>
<comment type="similarity">
    <text evidence="1">Belongs to the LysR transcriptional regulatory family.</text>
</comment>
<dbReference type="SUPFAM" id="SSF53850">
    <property type="entry name" value="Periplasmic binding protein-like II"/>
    <property type="match status" value="1"/>
</dbReference>
<accession>A0A7W9UND8</accession>
<keyword evidence="2" id="KW-0805">Transcription regulation</keyword>
<dbReference type="Gene3D" id="3.40.190.10">
    <property type="entry name" value="Periplasmic binding protein-like II"/>
    <property type="match status" value="1"/>
</dbReference>
<dbReference type="GO" id="GO:0006355">
    <property type="term" value="P:regulation of DNA-templated transcription"/>
    <property type="evidence" value="ECO:0007669"/>
    <property type="project" value="TreeGrafter"/>
</dbReference>
<evidence type="ECO:0000256" key="1">
    <source>
        <dbReference type="ARBA" id="ARBA00009437"/>
    </source>
</evidence>
<organism evidence="7 8">
    <name type="scientific">Streptomyces echinatus</name>
    <dbReference type="NCBI Taxonomy" id="67293"/>
    <lineage>
        <taxon>Bacteria</taxon>
        <taxon>Bacillati</taxon>
        <taxon>Actinomycetota</taxon>
        <taxon>Actinomycetes</taxon>
        <taxon>Kitasatosporales</taxon>
        <taxon>Streptomycetaceae</taxon>
        <taxon>Streptomyces</taxon>
    </lineage>
</organism>
<evidence type="ECO:0000256" key="5">
    <source>
        <dbReference type="SAM" id="MobiDB-lite"/>
    </source>
</evidence>
<proteinExistence type="inferred from homology"/>
<dbReference type="Proteomes" id="UP000585836">
    <property type="component" value="Unassembled WGS sequence"/>
</dbReference>
<reference evidence="7 8" key="1">
    <citation type="submission" date="2020-08" db="EMBL/GenBank/DDBJ databases">
        <title>Genomic Encyclopedia of Type Strains, Phase III (KMG-III): the genomes of soil and plant-associated and newly described type strains.</title>
        <authorList>
            <person name="Whitman W."/>
        </authorList>
    </citation>
    <scope>NUCLEOTIDE SEQUENCE [LARGE SCALE GENOMIC DNA]</scope>
    <source>
        <strain evidence="7 8">CECT 3313</strain>
    </source>
</reference>
<gene>
    <name evidence="7" type="ORF">FHS34_000593</name>
</gene>